<dbReference type="RefSeq" id="XP_008031420.1">
    <property type="nucleotide sequence ID" value="XM_008033229.1"/>
</dbReference>
<dbReference type="GeneID" id="19399738"/>
<protein>
    <submittedName>
        <fullName evidence="1">Uncharacterized protein</fullName>
    </submittedName>
</protein>
<accession>R0I569</accession>
<evidence type="ECO:0000313" key="1">
    <source>
        <dbReference type="EMBL" id="EOA80805.1"/>
    </source>
</evidence>
<reference evidence="1 2" key="2">
    <citation type="journal article" date="2013" name="PLoS Genet.">
        <title>Comparative genome structure, secondary metabolite, and effector coding capacity across Cochliobolus pathogens.</title>
        <authorList>
            <person name="Condon B.J."/>
            <person name="Leng Y."/>
            <person name="Wu D."/>
            <person name="Bushley K.E."/>
            <person name="Ohm R.A."/>
            <person name="Otillar R."/>
            <person name="Martin J."/>
            <person name="Schackwitz W."/>
            <person name="Grimwood J."/>
            <person name="MohdZainudin N."/>
            <person name="Xue C."/>
            <person name="Wang R."/>
            <person name="Manning V.A."/>
            <person name="Dhillon B."/>
            <person name="Tu Z.J."/>
            <person name="Steffenson B.J."/>
            <person name="Salamov A."/>
            <person name="Sun H."/>
            <person name="Lowry S."/>
            <person name="LaButti K."/>
            <person name="Han J."/>
            <person name="Copeland A."/>
            <person name="Lindquist E."/>
            <person name="Barry K."/>
            <person name="Schmutz J."/>
            <person name="Baker S.E."/>
            <person name="Ciuffetti L.M."/>
            <person name="Grigoriev I.V."/>
            <person name="Zhong S."/>
            <person name="Turgeon B.G."/>
        </authorList>
    </citation>
    <scope>NUCLEOTIDE SEQUENCE [LARGE SCALE GENOMIC DNA]</scope>
    <source>
        <strain evidence="2">28A</strain>
    </source>
</reference>
<dbReference type="HOGENOM" id="CLU_2514064_0_0_1"/>
<keyword evidence="2" id="KW-1185">Reference proteome</keyword>
<dbReference type="AlphaFoldDB" id="R0I569"/>
<gene>
    <name evidence="1" type="ORF">SETTUDRAFT_166229</name>
</gene>
<name>R0I569_EXST2</name>
<dbReference type="Proteomes" id="UP000016935">
    <property type="component" value="Unassembled WGS sequence"/>
</dbReference>
<reference evidence="1 2" key="1">
    <citation type="journal article" date="2012" name="PLoS Pathog.">
        <title>Diverse lifestyles and strategies of plant pathogenesis encoded in the genomes of eighteen Dothideomycetes fungi.</title>
        <authorList>
            <person name="Ohm R.A."/>
            <person name="Feau N."/>
            <person name="Henrissat B."/>
            <person name="Schoch C.L."/>
            <person name="Horwitz B.A."/>
            <person name="Barry K.W."/>
            <person name="Condon B.J."/>
            <person name="Copeland A.C."/>
            <person name="Dhillon B."/>
            <person name="Glaser F."/>
            <person name="Hesse C.N."/>
            <person name="Kosti I."/>
            <person name="LaButti K."/>
            <person name="Lindquist E.A."/>
            <person name="Lucas S."/>
            <person name="Salamov A.A."/>
            <person name="Bradshaw R.E."/>
            <person name="Ciuffetti L."/>
            <person name="Hamelin R.C."/>
            <person name="Kema G.H.J."/>
            <person name="Lawrence C."/>
            <person name="Scott J.A."/>
            <person name="Spatafora J.W."/>
            <person name="Turgeon B.G."/>
            <person name="de Wit P.J.G.M."/>
            <person name="Zhong S."/>
            <person name="Goodwin S.B."/>
            <person name="Grigoriev I.V."/>
        </authorList>
    </citation>
    <scope>NUCLEOTIDE SEQUENCE [LARGE SCALE GENOMIC DNA]</scope>
    <source>
        <strain evidence="2">28A</strain>
    </source>
</reference>
<proteinExistence type="predicted"/>
<sequence>MAMLRPPDDCRQSSDGAGLDQLHNRNGLCSMYTTVHFTRLDVFHYTTVLLWVSFWGWNLEFPSGLLGDQGVSVLQGILGNLWEDG</sequence>
<dbReference type="EMBL" id="KB908877">
    <property type="protein sequence ID" value="EOA80805.1"/>
    <property type="molecule type" value="Genomic_DNA"/>
</dbReference>
<evidence type="ECO:0000313" key="2">
    <source>
        <dbReference type="Proteomes" id="UP000016935"/>
    </source>
</evidence>
<organism evidence="1 2">
    <name type="scientific">Exserohilum turcicum (strain 28A)</name>
    <name type="common">Northern leaf blight fungus</name>
    <name type="synonym">Setosphaeria turcica</name>
    <dbReference type="NCBI Taxonomy" id="671987"/>
    <lineage>
        <taxon>Eukaryota</taxon>
        <taxon>Fungi</taxon>
        <taxon>Dikarya</taxon>
        <taxon>Ascomycota</taxon>
        <taxon>Pezizomycotina</taxon>
        <taxon>Dothideomycetes</taxon>
        <taxon>Pleosporomycetidae</taxon>
        <taxon>Pleosporales</taxon>
        <taxon>Pleosporineae</taxon>
        <taxon>Pleosporaceae</taxon>
        <taxon>Exserohilum</taxon>
    </lineage>
</organism>